<dbReference type="GO" id="GO:0005634">
    <property type="term" value="C:nucleus"/>
    <property type="evidence" value="ECO:0007669"/>
    <property type="project" value="UniProtKB-UniRule"/>
</dbReference>
<protein>
    <submittedName>
        <fullName evidence="5">High mobility group protein B2-like</fullName>
    </submittedName>
</protein>
<keyword evidence="1 2" id="KW-0238">DNA-binding</keyword>
<evidence type="ECO:0000259" key="4">
    <source>
        <dbReference type="PROSITE" id="PS50118"/>
    </source>
</evidence>
<evidence type="ECO:0000256" key="3">
    <source>
        <dbReference type="SAM" id="MobiDB-lite"/>
    </source>
</evidence>
<feature type="compositionally biased region" description="Basic residues" evidence="3">
    <location>
        <begin position="97"/>
        <end position="127"/>
    </location>
</feature>
<dbReference type="InterPro" id="IPR050342">
    <property type="entry name" value="HMGB"/>
</dbReference>
<feature type="DNA-binding region" description="HMG box" evidence="2">
    <location>
        <begin position="31"/>
        <end position="91"/>
    </location>
</feature>
<gene>
    <name evidence="5" type="ORF">NXF25_015344</name>
</gene>
<proteinExistence type="predicted"/>
<dbReference type="PANTHER" id="PTHR48112:SF22">
    <property type="entry name" value="MITOCHONDRIAL TRANSCRIPTION FACTOR A, ISOFORM B"/>
    <property type="match status" value="1"/>
</dbReference>
<dbReference type="PANTHER" id="PTHR48112">
    <property type="entry name" value="HIGH MOBILITY GROUP PROTEIN DSP1"/>
    <property type="match status" value="1"/>
</dbReference>
<feature type="compositionally biased region" description="Basic residues" evidence="3">
    <location>
        <begin position="1"/>
        <end position="34"/>
    </location>
</feature>
<feature type="domain" description="HMG box" evidence="4">
    <location>
        <begin position="31"/>
        <end position="91"/>
    </location>
</feature>
<sequence length="145" mass="17399">MAKGNRCLKKSAKSHRRRKGFGRRKKRRGRKRRPLPAFFLFMKDRRPKLRCDNPNWDVIQMAKRLGTMWHQQPNNDKENYKRKAAQLWQSYSGAKGCRTKRKRKKRKVGRRKCPAPKTRKRKAAAKKTKQCKCEELERVLKSLFC</sequence>
<evidence type="ECO:0000256" key="1">
    <source>
        <dbReference type="ARBA" id="ARBA00023125"/>
    </source>
</evidence>
<dbReference type="InterPro" id="IPR009071">
    <property type="entry name" value="HMG_box_dom"/>
</dbReference>
<comment type="caution">
    <text evidence="5">The sequence shown here is derived from an EMBL/GenBank/DDBJ whole genome shotgun (WGS) entry which is preliminary data.</text>
</comment>
<dbReference type="InterPro" id="IPR036910">
    <property type="entry name" value="HMG_box_dom_sf"/>
</dbReference>
<feature type="region of interest" description="Disordered" evidence="3">
    <location>
        <begin position="95"/>
        <end position="127"/>
    </location>
</feature>
<organism evidence="5 6">
    <name type="scientific">Crotalus adamanteus</name>
    <name type="common">Eastern diamondback rattlesnake</name>
    <dbReference type="NCBI Taxonomy" id="8729"/>
    <lineage>
        <taxon>Eukaryota</taxon>
        <taxon>Metazoa</taxon>
        <taxon>Chordata</taxon>
        <taxon>Craniata</taxon>
        <taxon>Vertebrata</taxon>
        <taxon>Euteleostomi</taxon>
        <taxon>Lepidosauria</taxon>
        <taxon>Squamata</taxon>
        <taxon>Bifurcata</taxon>
        <taxon>Unidentata</taxon>
        <taxon>Episquamata</taxon>
        <taxon>Toxicofera</taxon>
        <taxon>Serpentes</taxon>
        <taxon>Colubroidea</taxon>
        <taxon>Viperidae</taxon>
        <taxon>Crotalinae</taxon>
        <taxon>Crotalus</taxon>
    </lineage>
</organism>
<name>A0AAW1AYJ1_CROAD</name>
<accession>A0AAW1AYJ1</accession>
<evidence type="ECO:0000256" key="2">
    <source>
        <dbReference type="PROSITE-ProRule" id="PRU00267"/>
    </source>
</evidence>
<dbReference type="GO" id="GO:0006357">
    <property type="term" value="P:regulation of transcription by RNA polymerase II"/>
    <property type="evidence" value="ECO:0007669"/>
    <property type="project" value="TreeGrafter"/>
</dbReference>
<dbReference type="GO" id="GO:0003677">
    <property type="term" value="F:DNA binding"/>
    <property type="evidence" value="ECO:0007669"/>
    <property type="project" value="UniProtKB-UniRule"/>
</dbReference>
<dbReference type="Gene3D" id="1.10.30.10">
    <property type="entry name" value="High mobility group box domain"/>
    <property type="match status" value="1"/>
</dbReference>
<evidence type="ECO:0000313" key="6">
    <source>
        <dbReference type="Proteomes" id="UP001474421"/>
    </source>
</evidence>
<dbReference type="Pfam" id="PF00505">
    <property type="entry name" value="HMG_box"/>
    <property type="match status" value="1"/>
</dbReference>
<keyword evidence="6" id="KW-1185">Reference proteome</keyword>
<dbReference type="AlphaFoldDB" id="A0AAW1AYJ1"/>
<reference evidence="5 6" key="1">
    <citation type="journal article" date="2024" name="Proc. Natl. Acad. Sci. U.S.A.">
        <title>The genetic regulatory architecture and epigenomic basis for age-related changes in rattlesnake venom.</title>
        <authorList>
            <person name="Hogan M.P."/>
            <person name="Holding M.L."/>
            <person name="Nystrom G.S."/>
            <person name="Colston T.J."/>
            <person name="Bartlett D.A."/>
            <person name="Mason A.J."/>
            <person name="Ellsworth S.A."/>
            <person name="Rautsaw R.M."/>
            <person name="Lawrence K.C."/>
            <person name="Strickland J.L."/>
            <person name="He B."/>
            <person name="Fraser P."/>
            <person name="Margres M.J."/>
            <person name="Gilbert D.M."/>
            <person name="Gibbs H.L."/>
            <person name="Parkinson C.L."/>
            <person name="Rokyta D.R."/>
        </authorList>
    </citation>
    <scope>NUCLEOTIDE SEQUENCE [LARGE SCALE GENOMIC DNA]</scope>
    <source>
        <strain evidence="5">DRR0105</strain>
    </source>
</reference>
<dbReference type="EMBL" id="JAOTOJ010000011">
    <property type="protein sequence ID" value="KAK9394816.1"/>
    <property type="molecule type" value="Genomic_DNA"/>
</dbReference>
<evidence type="ECO:0000313" key="5">
    <source>
        <dbReference type="EMBL" id="KAK9394816.1"/>
    </source>
</evidence>
<dbReference type="SUPFAM" id="SSF47095">
    <property type="entry name" value="HMG-box"/>
    <property type="match status" value="1"/>
</dbReference>
<dbReference type="PROSITE" id="PS50118">
    <property type="entry name" value="HMG_BOX_2"/>
    <property type="match status" value="1"/>
</dbReference>
<keyword evidence="2" id="KW-0539">Nucleus</keyword>
<feature type="region of interest" description="Disordered" evidence="3">
    <location>
        <begin position="1"/>
        <end position="35"/>
    </location>
</feature>
<dbReference type="SMART" id="SM00398">
    <property type="entry name" value="HMG"/>
    <property type="match status" value="1"/>
</dbReference>
<dbReference type="Proteomes" id="UP001474421">
    <property type="component" value="Unassembled WGS sequence"/>
</dbReference>